<name>A0A023G4I6_AMBTT</name>
<proteinExistence type="evidence at transcript level"/>
<keyword evidence="2" id="KW-0732">Signal</keyword>
<protein>
    <submittedName>
        <fullName evidence="3">Putative secreted mucin</fullName>
    </submittedName>
</protein>
<evidence type="ECO:0000313" key="3">
    <source>
        <dbReference type="EMBL" id="JAC27783.1"/>
    </source>
</evidence>
<accession>A0A023G4I6</accession>
<feature type="signal peptide" evidence="2">
    <location>
        <begin position="1"/>
        <end position="19"/>
    </location>
</feature>
<feature type="region of interest" description="Disordered" evidence="1">
    <location>
        <begin position="44"/>
        <end position="93"/>
    </location>
</feature>
<dbReference type="AlphaFoldDB" id="A0A023G4I6"/>
<reference evidence="3" key="1">
    <citation type="submission" date="2014-03" db="EMBL/GenBank/DDBJ databases">
        <title>The sialotranscriptome of Amblyomma triste, Amblyomma parvum and Amblyomma cajennense ticks, uncovered by 454-based RNA-seq.</title>
        <authorList>
            <person name="Garcia G.R."/>
            <person name="Gardinassi L.G."/>
            <person name="Ribeiro J.M."/>
            <person name="Anatriello E."/>
            <person name="Ferreira B.R."/>
            <person name="Moreira H.N."/>
            <person name="Mafra C."/>
            <person name="Olegario M.M."/>
            <person name="Szabo P.J."/>
            <person name="Miranda-Santos I.K."/>
            <person name="Maruyama S.R."/>
        </authorList>
    </citation>
    <scope>NUCLEOTIDE SEQUENCE</scope>
    <source>
        <strain evidence="3">Mato Grasso do Sul</strain>
        <tissue evidence="3">Salivary glands</tissue>
    </source>
</reference>
<evidence type="ECO:0000256" key="2">
    <source>
        <dbReference type="SAM" id="SignalP"/>
    </source>
</evidence>
<evidence type="ECO:0000256" key="1">
    <source>
        <dbReference type="SAM" id="MobiDB-lite"/>
    </source>
</evidence>
<feature type="chain" id="PRO_5001518207" evidence="2">
    <location>
        <begin position="20"/>
        <end position="126"/>
    </location>
</feature>
<feature type="compositionally biased region" description="Low complexity" evidence="1">
    <location>
        <begin position="61"/>
        <end position="89"/>
    </location>
</feature>
<organism evidence="3">
    <name type="scientific">Amblyomma triste</name>
    <name type="common">Neotropical tick</name>
    <dbReference type="NCBI Taxonomy" id="251400"/>
    <lineage>
        <taxon>Eukaryota</taxon>
        <taxon>Metazoa</taxon>
        <taxon>Ecdysozoa</taxon>
        <taxon>Arthropoda</taxon>
        <taxon>Chelicerata</taxon>
        <taxon>Arachnida</taxon>
        <taxon>Acari</taxon>
        <taxon>Parasitiformes</taxon>
        <taxon>Ixodida</taxon>
        <taxon>Ixodoidea</taxon>
        <taxon>Ixodidae</taxon>
        <taxon>Amblyomminae</taxon>
        <taxon>Amblyomma</taxon>
    </lineage>
</organism>
<sequence>MMRTPAVFLILVGLMARRAFEGRATSRVSLRADRFPFSARSGITGPARGRYKRRHAPPSRPLLVSGSLVPGSSFRLSQRPAATRTTTPTSTIPDPCEIKDVYHTAHCVFVERIPRAEESPTLLKRV</sequence>
<dbReference type="EMBL" id="GBBM01007635">
    <property type="protein sequence ID" value="JAC27783.1"/>
    <property type="molecule type" value="mRNA"/>
</dbReference>